<organism evidence="1 2">
    <name type="scientific">Candidatus Roizmanbacteria bacterium CG_4_8_14_3_um_filter_36_10</name>
    <dbReference type="NCBI Taxonomy" id="1974834"/>
    <lineage>
        <taxon>Bacteria</taxon>
        <taxon>Candidatus Roizmaniibacteriota</taxon>
    </lineage>
</organism>
<reference evidence="2" key="1">
    <citation type="submission" date="2017-09" db="EMBL/GenBank/DDBJ databases">
        <title>Depth-based differentiation of microbial function through sediment-hosted aquifers and enrichment of novel symbionts in the deep terrestrial subsurface.</title>
        <authorList>
            <person name="Probst A.J."/>
            <person name="Ladd B."/>
            <person name="Jarett J.K."/>
            <person name="Geller-Mcgrath D.E."/>
            <person name="Sieber C.M.K."/>
            <person name="Emerson J.B."/>
            <person name="Anantharaman K."/>
            <person name="Thomas B.C."/>
            <person name="Malmstrom R."/>
            <person name="Stieglmeier M."/>
            <person name="Klingl A."/>
            <person name="Woyke T."/>
            <person name="Ryan C.M."/>
            <person name="Banfield J.F."/>
        </authorList>
    </citation>
    <scope>NUCLEOTIDE SEQUENCE [LARGE SCALE GENOMIC DNA]</scope>
</reference>
<comment type="caution">
    <text evidence="1">The sequence shown here is derived from an EMBL/GenBank/DDBJ whole genome shotgun (WGS) entry which is preliminary data.</text>
</comment>
<evidence type="ECO:0000313" key="2">
    <source>
        <dbReference type="Proteomes" id="UP000229370"/>
    </source>
</evidence>
<evidence type="ECO:0000313" key="1">
    <source>
        <dbReference type="EMBL" id="PJC82253.1"/>
    </source>
</evidence>
<proteinExistence type="predicted"/>
<gene>
    <name evidence="1" type="ORF">CO007_00485</name>
</gene>
<sequence length="242" mass="26552">MNKNKILLFLLLLLFVFFIIRQINFSVRGQVIFVGGGRGGSVCYSTGATTQEDCSGNWRCSNQQRNCKTDPGVPCTQFETRTQTVRVCCATNECGNCTSYCNQERSYRVCVDPNYRPPEYEPCGPTTTVCSCSVCVTPTPCGRCLTNAPTQAAKSCQCLELTPKKTSKELSFTCLVQVPTGTSITNYTVTFKKPSGGLVNLKSKNIIKVKDGSNNYQVETTAITTPEKGIYKMVVSPQITCQ</sequence>
<dbReference type="AlphaFoldDB" id="A0A2M8GNW9"/>
<accession>A0A2M8GNW9</accession>
<name>A0A2M8GNW9_9BACT</name>
<dbReference type="Proteomes" id="UP000229370">
    <property type="component" value="Unassembled WGS sequence"/>
</dbReference>
<protein>
    <submittedName>
        <fullName evidence="1">Uncharacterized protein</fullName>
    </submittedName>
</protein>
<dbReference type="EMBL" id="PFQK01000013">
    <property type="protein sequence ID" value="PJC82253.1"/>
    <property type="molecule type" value="Genomic_DNA"/>
</dbReference>